<comment type="caution">
    <text evidence="1">The sequence shown here is derived from an EMBL/GenBank/DDBJ whole genome shotgun (WGS) entry which is preliminary data.</text>
</comment>
<evidence type="ECO:0008006" key="3">
    <source>
        <dbReference type="Google" id="ProtNLM"/>
    </source>
</evidence>
<dbReference type="eggNOG" id="COG5497">
    <property type="taxonomic scope" value="Bacteria"/>
</dbReference>
<gene>
    <name evidence="1" type="ORF">TREVI0001_0322</name>
</gene>
<proteinExistence type="predicted"/>
<accession>C8PQ18</accession>
<organism evidence="1 2">
    <name type="scientific">Treponema vincentii ATCC 35580</name>
    <dbReference type="NCBI Taxonomy" id="596324"/>
    <lineage>
        <taxon>Bacteria</taxon>
        <taxon>Pseudomonadati</taxon>
        <taxon>Spirochaetota</taxon>
        <taxon>Spirochaetia</taxon>
        <taxon>Spirochaetales</taxon>
        <taxon>Treponemataceae</taxon>
        <taxon>Treponema</taxon>
    </lineage>
</organism>
<name>C8PQ18_9SPIR</name>
<sequence length="233" mass="26171">MDFLRAGVIMRKLYTIIIMAAFAAAVYAGDLANFVNLGFSVDGTKFAFGQYGLQDKTYRAYAEIYAVDVGSNSFLQNGIFRTSPSKQTEGKESKSTFLALQNRAQVSLSKWGISETRQGRVLYAQTESTEGNQTLFFRDFQTSDEYTVILNTTQKSKTDSSFYLTVEKTKPNGTKVKKEVGRPDYVRSGVKNYAVKKILMDDTSRAIVFVIEKKEYSAAGDSFRYMVETAFIE</sequence>
<dbReference type="Proteomes" id="UP000004509">
    <property type="component" value="Unassembled WGS sequence"/>
</dbReference>
<evidence type="ECO:0000313" key="1">
    <source>
        <dbReference type="EMBL" id="EEV20500.1"/>
    </source>
</evidence>
<dbReference type="Pfam" id="PF10016">
    <property type="entry name" value="DUF2259"/>
    <property type="match status" value="1"/>
</dbReference>
<reference evidence="1 2" key="1">
    <citation type="submission" date="2009-07" db="EMBL/GenBank/DDBJ databases">
        <authorList>
            <person name="Madupu R."/>
            <person name="Sebastian Y."/>
            <person name="Durkin A.S."/>
            <person name="Torralba M."/>
            <person name="Methe B."/>
            <person name="Sutton G.G."/>
            <person name="Strausberg R.L."/>
            <person name="Nelson K.E."/>
        </authorList>
    </citation>
    <scope>NUCLEOTIDE SEQUENCE [LARGE SCALE GENOMIC DNA]</scope>
    <source>
        <strain evidence="1 2">ATCC 35580</strain>
    </source>
</reference>
<protein>
    <recommendedName>
        <fullName evidence="3">DUF2259 domain-containing protein</fullName>
    </recommendedName>
</protein>
<dbReference type="InterPro" id="IPR018725">
    <property type="entry name" value="DUF2259_secreted"/>
</dbReference>
<dbReference type="STRING" id="596324.TREVI0001_0322"/>
<dbReference type="EMBL" id="ACYH01000032">
    <property type="protein sequence ID" value="EEV20500.1"/>
    <property type="molecule type" value="Genomic_DNA"/>
</dbReference>
<evidence type="ECO:0000313" key="2">
    <source>
        <dbReference type="Proteomes" id="UP000004509"/>
    </source>
</evidence>
<dbReference type="AlphaFoldDB" id="C8PQ18"/>